<keyword evidence="4" id="KW-1185">Reference proteome</keyword>
<dbReference type="EMBL" id="JAEHOE010000031">
    <property type="protein sequence ID" value="KAG2494465.1"/>
    <property type="molecule type" value="Genomic_DNA"/>
</dbReference>
<evidence type="ECO:0000256" key="2">
    <source>
        <dbReference type="SAM" id="MobiDB-lite"/>
    </source>
</evidence>
<dbReference type="Proteomes" id="UP000612055">
    <property type="component" value="Unassembled WGS sequence"/>
</dbReference>
<accession>A0A835Y8P4</accession>
<feature type="region of interest" description="Disordered" evidence="2">
    <location>
        <begin position="322"/>
        <end position="341"/>
    </location>
</feature>
<evidence type="ECO:0000313" key="3">
    <source>
        <dbReference type="EMBL" id="KAG2494465.1"/>
    </source>
</evidence>
<dbReference type="GO" id="GO:0019005">
    <property type="term" value="C:SCF ubiquitin ligase complex"/>
    <property type="evidence" value="ECO:0007669"/>
    <property type="project" value="TreeGrafter"/>
</dbReference>
<dbReference type="Gene3D" id="3.80.10.10">
    <property type="entry name" value="Ribonuclease Inhibitor"/>
    <property type="match status" value="3"/>
</dbReference>
<dbReference type="OrthoDB" id="547500at2759"/>
<comment type="caution">
    <text evidence="3">The sequence shown here is derived from an EMBL/GenBank/DDBJ whole genome shotgun (WGS) entry which is preliminary data.</text>
</comment>
<protein>
    <submittedName>
        <fullName evidence="3">Uncharacterized protein</fullName>
    </submittedName>
</protein>
<comment type="subcellular location">
    <subcellularLocation>
        <location evidence="1">Cytoplasm</location>
        <location evidence="1">Cytoskeleton</location>
        <location evidence="1">Cilium axoneme</location>
    </subcellularLocation>
</comment>
<dbReference type="PANTHER" id="PTHR13318:SF190">
    <property type="entry name" value="PARTNER OF PAIRED, ISOFORM B"/>
    <property type="match status" value="1"/>
</dbReference>
<dbReference type="InterPro" id="IPR032675">
    <property type="entry name" value="LRR_dom_sf"/>
</dbReference>
<gene>
    <name evidence="3" type="ORF">HYH03_007517</name>
</gene>
<dbReference type="AlphaFoldDB" id="A0A835Y8P4"/>
<sequence>MSEAGPPREVQPWGLGTAWGTQQLPPELFAHALLPAALANAPDTAFRAARVVSRACRNDANAAVQALRRAPGSHPLSASLGSAFPKLVSLDLSNDPSLLASGLDLFRALQSAGSSLTSLNLAGCSSVSGAFVARQLTAACPKLQHLALSCSCGPMPDDEFGVLTALGAAPLAAHLTSLELHAGPSFQPQLEALPVSGLATRLRVLRVFGSKMLCDEAVQALAAAAPALEELRLSEQAGRRGRHIAGTGLAALAGLPRLRVLVLALTEPSPQQLAAALAHLTQLRELDLARCEPQCSEALGPLSALLATSQAWEAAASAAGGGGAGAGEEASGREGGPGLQKLSLPTAYSTRQLARGVAAALRGSGAGPPVLGSLRLHASAELPAELVAALAGLRGLRELNLSHCGMPAVDADATAAALAAALAGLTSLTLVQEFAGGGLADADDDDDLSGSGGGGGGGGGTGAGGHSVWYQAVTSCTALVRLALTDADALTDGHLLDMGSALRHLVHFSLSRNTCVTGSGFATWPATCRALAVVQLYDLPSVGDAALVHIAALPALVALTLAHLPGVGGDDVRHLAAAARGIRALTLERLAGAPGSALAALWSMPRLERLSLRMCDVNNLTLQTALEEGSGGGAGGGAGGGGAGVAAAPGGGVDSGAAGGEAGGAETDTAPRPAARMTHLELQGTLVSVAGLRALRAASGLVHLDLSNCASVGDGVADVVLQGGGGRVGAGGAGAGAGGWLLPCLVHIDLRGCPVSEAALQRLRAAGLAVNVGAGVWR</sequence>
<evidence type="ECO:0000256" key="1">
    <source>
        <dbReference type="ARBA" id="ARBA00004430"/>
    </source>
</evidence>
<proteinExistence type="predicted"/>
<reference evidence="3" key="1">
    <citation type="journal article" date="2020" name="bioRxiv">
        <title>Comparative genomics of Chlamydomonas.</title>
        <authorList>
            <person name="Craig R.J."/>
            <person name="Hasan A.R."/>
            <person name="Ness R.W."/>
            <person name="Keightley P.D."/>
        </authorList>
    </citation>
    <scope>NUCLEOTIDE SEQUENCE</scope>
    <source>
        <strain evidence="3">CCAP 11/70</strain>
    </source>
</reference>
<evidence type="ECO:0000313" key="4">
    <source>
        <dbReference type="Proteomes" id="UP000612055"/>
    </source>
</evidence>
<dbReference type="PANTHER" id="PTHR13318">
    <property type="entry name" value="PARTNER OF PAIRED, ISOFORM B-RELATED"/>
    <property type="match status" value="1"/>
</dbReference>
<name>A0A835Y8P4_9CHLO</name>
<dbReference type="GO" id="GO:0005930">
    <property type="term" value="C:axoneme"/>
    <property type="evidence" value="ECO:0007669"/>
    <property type="project" value="UniProtKB-SubCell"/>
</dbReference>
<dbReference type="GO" id="GO:0031146">
    <property type="term" value="P:SCF-dependent proteasomal ubiquitin-dependent protein catabolic process"/>
    <property type="evidence" value="ECO:0007669"/>
    <property type="project" value="TreeGrafter"/>
</dbReference>
<dbReference type="SUPFAM" id="SSF52047">
    <property type="entry name" value="RNI-like"/>
    <property type="match status" value="1"/>
</dbReference>
<organism evidence="3 4">
    <name type="scientific">Edaphochlamys debaryana</name>
    <dbReference type="NCBI Taxonomy" id="47281"/>
    <lineage>
        <taxon>Eukaryota</taxon>
        <taxon>Viridiplantae</taxon>
        <taxon>Chlorophyta</taxon>
        <taxon>core chlorophytes</taxon>
        <taxon>Chlorophyceae</taxon>
        <taxon>CS clade</taxon>
        <taxon>Chlamydomonadales</taxon>
        <taxon>Chlamydomonadales incertae sedis</taxon>
        <taxon>Edaphochlamys</taxon>
    </lineage>
</organism>